<evidence type="ECO:0000313" key="1">
    <source>
        <dbReference type="EMBL" id="KAI3728451.1"/>
    </source>
</evidence>
<dbReference type="Proteomes" id="UP001055879">
    <property type="component" value="Linkage Group LG05"/>
</dbReference>
<reference evidence="2" key="1">
    <citation type="journal article" date="2022" name="Mol. Ecol. Resour.">
        <title>The genomes of chicory, endive, great burdock and yacon provide insights into Asteraceae palaeo-polyploidization history and plant inulin production.</title>
        <authorList>
            <person name="Fan W."/>
            <person name="Wang S."/>
            <person name="Wang H."/>
            <person name="Wang A."/>
            <person name="Jiang F."/>
            <person name="Liu H."/>
            <person name="Zhao H."/>
            <person name="Xu D."/>
            <person name="Zhang Y."/>
        </authorList>
    </citation>
    <scope>NUCLEOTIDE SEQUENCE [LARGE SCALE GENOMIC DNA]</scope>
    <source>
        <strain evidence="2">cv. Niubang</strain>
    </source>
</reference>
<gene>
    <name evidence="1" type="ORF">L6452_17088</name>
</gene>
<organism evidence="1 2">
    <name type="scientific">Arctium lappa</name>
    <name type="common">Greater burdock</name>
    <name type="synonym">Lappa major</name>
    <dbReference type="NCBI Taxonomy" id="4217"/>
    <lineage>
        <taxon>Eukaryota</taxon>
        <taxon>Viridiplantae</taxon>
        <taxon>Streptophyta</taxon>
        <taxon>Embryophyta</taxon>
        <taxon>Tracheophyta</taxon>
        <taxon>Spermatophyta</taxon>
        <taxon>Magnoliopsida</taxon>
        <taxon>eudicotyledons</taxon>
        <taxon>Gunneridae</taxon>
        <taxon>Pentapetalae</taxon>
        <taxon>asterids</taxon>
        <taxon>campanulids</taxon>
        <taxon>Asterales</taxon>
        <taxon>Asteraceae</taxon>
        <taxon>Carduoideae</taxon>
        <taxon>Cardueae</taxon>
        <taxon>Arctiinae</taxon>
        <taxon>Arctium</taxon>
    </lineage>
</organism>
<sequence>MDNRRFLWEHKQQEAPTEQIIKKEEIVEDRDHGSQISSSYRSDEWSNSNLHPPPHHHQIVGSATQAADDTYGGFIPQQSTHHLPPPSTMITPQLQNQQPIAPPEHRQQETVSVRRHYRGVRQRPWGKWAAEIRDPNKGARVWLGTFETAEGAALAYDQAALRFKGSKAKLNFPELVIQGQCELRYTTTTTTTSSPNSQPPPAGGGGRSAGGQQQELTIATNYPDLVQYAQLLSSNDAQLPYFTSALYDHHPNQSSSSSVSYYDINNNPIRDPAGSDVSWEQWKDGSDHPNQK</sequence>
<reference evidence="1 2" key="2">
    <citation type="journal article" date="2022" name="Mol. Ecol. Resour.">
        <title>The genomes of chicory, endive, great burdock and yacon provide insights into Asteraceae paleo-polyploidization history and plant inulin production.</title>
        <authorList>
            <person name="Fan W."/>
            <person name="Wang S."/>
            <person name="Wang H."/>
            <person name="Wang A."/>
            <person name="Jiang F."/>
            <person name="Liu H."/>
            <person name="Zhao H."/>
            <person name="Xu D."/>
            <person name="Zhang Y."/>
        </authorList>
    </citation>
    <scope>NUCLEOTIDE SEQUENCE [LARGE SCALE GENOMIC DNA]</scope>
    <source>
        <strain evidence="2">cv. Niubang</strain>
    </source>
</reference>
<accession>A0ACB9C2B0</accession>
<evidence type="ECO:0000313" key="2">
    <source>
        <dbReference type="Proteomes" id="UP001055879"/>
    </source>
</evidence>
<proteinExistence type="predicted"/>
<keyword evidence="2" id="KW-1185">Reference proteome</keyword>
<name>A0ACB9C2B0_ARCLA</name>
<protein>
    <submittedName>
        <fullName evidence="1">Uncharacterized protein</fullName>
    </submittedName>
</protein>
<dbReference type="EMBL" id="CM042051">
    <property type="protein sequence ID" value="KAI3728451.1"/>
    <property type="molecule type" value="Genomic_DNA"/>
</dbReference>
<comment type="caution">
    <text evidence="1">The sequence shown here is derived from an EMBL/GenBank/DDBJ whole genome shotgun (WGS) entry which is preliminary data.</text>
</comment>